<protein>
    <submittedName>
        <fullName evidence="1">Uncharacterized protein</fullName>
    </submittedName>
</protein>
<dbReference type="KEGG" id="mod:AS202_01470"/>
<dbReference type="InterPro" id="IPR032274">
    <property type="entry name" value="DUF4835"/>
</dbReference>
<sequence length="294" mass="32744">MNKLIWLFGSLFIVLNSYAQELNAIVTVNHSQVGNSNQAYFKSLEKSLKDFINNTSWTSKKFSPVERIDCMFFLNVTTYGNNTVSGTLQVKSSRPVYGSGYSTQVLLFNDKDIVFNYIEFESLYYNPNSYDSNLTSLIGFYANLIIGLDAETFSKGGGSTYLQTANGIASIAQQGNYRGWKQGDGSNTRYSFISDLASGVGEAYKDALYKYHRLGLDRMSDNVADGRDGILQALTALEGFNSTRPNSFLTRVFFDSKTDELIGVYGGVTDKNKKRVVELLNKLAPLNGLKWNSL</sequence>
<dbReference type="Proteomes" id="UP000069030">
    <property type="component" value="Chromosome"/>
</dbReference>
<reference evidence="1 2" key="1">
    <citation type="journal article" date="2016" name="J. Zhejiang Univ. Sci. B">
        <title>Antibiotic resistance mechanisms of Myroides sp.</title>
        <authorList>
            <person name="Hu S."/>
            <person name="Yuan S."/>
            <person name="Qu H."/>
            <person name="Jiang T."/>
            <person name="Zhou Y."/>
            <person name="Wang M."/>
            <person name="Ming D."/>
        </authorList>
    </citation>
    <scope>NUCLEOTIDE SEQUENCE [LARGE SCALE GENOMIC DNA]</scope>
    <source>
        <strain evidence="1 2">PR63039</strain>
    </source>
</reference>
<name>A0A0U3G4G1_9FLAO</name>
<dbReference type="AlphaFoldDB" id="A0A0U3G4G1"/>
<dbReference type="EMBL" id="CP013690">
    <property type="protein sequence ID" value="ALU24917.1"/>
    <property type="molecule type" value="Genomic_DNA"/>
</dbReference>
<dbReference type="eggNOG" id="ENOG502Z7MQ">
    <property type="taxonomic scope" value="Bacteria"/>
</dbReference>
<dbReference type="Pfam" id="PF16119">
    <property type="entry name" value="DUF4835"/>
    <property type="match status" value="1"/>
</dbReference>
<evidence type="ECO:0000313" key="2">
    <source>
        <dbReference type="Proteomes" id="UP000069030"/>
    </source>
</evidence>
<evidence type="ECO:0000313" key="1">
    <source>
        <dbReference type="EMBL" id="ALU24917.1"/>
    </source>
</evidence>
<organism evidence="1 2">
    <name type="scientific">Myroides odoratimimus</name>
    <dbReference type="NCBI Taxonomy" id="76832"/>
    <lineage>
        <taxon>Bacteria</taxon>
        <taxon>Pseudomonadati</taxon>
        <taxon>Bacteroidota</taxon>
        <taxon>Flavobacteriia</taxon>
        <taxon>Flavobacteriales</taxon>
        <taxon>Flavobacteriaceae</taxon>
        <taxon>Myroides</taxon>
    </lineage>
</organism>
<proteinExistence type="predicted"/>
<dbReference type="RefSeq" id="WP_006260221.1">
    <property type="nucleotide sequence ID" value="NZ_BCMQ01000007.1"/>
</dbReference>
<gene>
    <name evidence="1" type="ORF">AS202_01470</name>
</gene>
<accession>A0A0U3G4G1</accession>